<evidence type="ECO:0000256" key="5">
    <source>
        <dbReference type="ARBA" id="ARBA00022801"/>
    </source>
</evidence>
<evidence type="ECO:0000256" key="6">
    <source>
        <dbReference type="ARBA" id="ARBA00023180"/>
    </source>
</evidence>
<evidence type="ECO:0000256" key="7">
    <source>
        <dbReference type="RuleBase" id="RU361235"/>
    </source>
</evidence>
<comment type="subcellular location">
    <subcellularLocation>
        <location evidence="1">Secreted</location>
    </subcellularLocation>
</comment>
<keyword evidence="5 7" id="KW-0378">Hydrolase</keyword>
<dbReference type="SUPFAM" id="SSF53474">
    <property type="entry name" value="alpha/beta-Hydrolases"/>
    <property type="match status" value="1"/>
</dbReference>
<dbReference type="EC" id="3.1.1.-" evidence="7"/>
<evidence type="ECO:0000256" key="3">
    <source>
        <dbReference type="ARBA" id="ARBA00022525"/>
    </source>
</evidence>
<keyword evidence="4 7" id="KW-0732">Signal</keyword>
<dbReference type="AlphaFoldDB" id="A0AAF1BK60"/>
<keyword evidence="3" id="KW-0964">Secreted</keyword>
<dbReference type="InterPro" id="IPR050309">
    <property type="entry name" value="Type-B_Carboxylest/Lipase"/>
</dbReference>
<dbReference type="InterPro" id="IPR019826">
    <property type="entry name" value="Carboxylesterase_B_AS"/>
</dbReference>
<sequence>MLIPTLLALSAATVNLVAGAPAGLLGLDLGLDLNLGPIGLGVDVKVDIPDGTNGAPGGSFLTVPVSAPAGTLYGLNRLTTEAFTGIPFAQPPVGQLRLAPPVRLTTPLNNFDATQQSAACPQFLSSTKPDDLPSTIADIVVNKTPFLQQALKVSEDCLNLNIFRPAGTKAGDNLPVLFWMYGGGFEVGERWFVAVVDSPFVAATAAFGKPLILVAVNYRIGGFGFLAGKEIKAAGASNLGLLDQRLGLEWVADNIVAFGGDPSKVTIWGESAGAISVFNQFALLGGDYHYKGQPLFRGGIMNSGSIVPAQPVDSPKAQAVFDAVVAETSCKGSADVINCLRALPYDQYLNAVNSRSGLFSYTSIALAYFPRPDGKVLTDSPEVLAKSGRFAPVPFIVGDQEDEGTLFSLFQQNTTGSTDALANYLNTVTFPGASRELATQLVNLYPEDPAAGSPFRTGILNEWYPGFKRLAAILGDATFTLLRRIFLKYAIAAHPDVPAWSYLASYAYLTPILGTFHTADVLVVYNGIPPSYASVGIQKYYANFVYNLDPNNAAGGKSTASKVADNWPRWDAVNKPLLQFNLLNFAGLKDDFRQAAADLFEANLTPLRA</sequence>
<dbReference type="Pfam" id="PF00135">
    <property type="entry name" value="COesterase"/>
    <property type="match status" value="1"/>
</dbReference>
<accession>A0AAF1BK60</accession>
<name>A0AAF1BK60_9TREE</name>
<evidence type="ECO:0000259" key="8">
    <source>
        <dbReference type="Pfam" id="PF00135"/>
    </source>
</evidence>
<dbReference type="FunFam" id="3.40.50.1820:FF:000213">
    <property type="entry name" value="Carboxylic ester hydrolase"/>
    <property type="match status" value="1"/>
</dbReference>
<reference evidence="9" key="1">
    <citation type="submission" date="2023-10" db="EMBL/GenBank/DDBJ databases">
        <authorList>
            <person name="Noh H."/>
        </authorList>
    </citation>
    <scope>NUCLEOTIDE SEQUENCE</scope>
    <source>
        <strain evidence="9">DUCC4014</strain>
    </source>
</reference>
<protein>
    <recommendedName>
        <fullName evidence="7">Carboxylic ester hydrolase</fullName>
        <ecNumber evidence="7">3.1.1.-</ecNumber>
    </recommendedName>
</protein>
<dbReference type="GeneID" id="87810972"/>
<evidence type="ECO:0000313" key="10">
    <source>
        <dbReference type="Proteomes" id="UP000827549"/>
    </source>
</evidence>
<dbReference type="Gene3D" id="3.40.50.1820">
    <property type="entry name" value="alpha/beta hydrolase"/>
    <property type="match status" value="1"/>
</dbReference>
<gene>
    <name evidence="9" type="primary">ARB_02369_2</name>
    <name evidence="9" type="ORF">LOC62_06G007801</name>
</gene>
<evidence type="ECO:0000313" key="9">
    <source>
        <dbReference type="EMBL" id="WOO84281.1"/>
    </source>
</evidence>
<dbReference type="Proteomes" id="UP000827549">
    <property type="component" value="Chromosome 6"/>
</dbReference>
<organism evidence="9 10">
    <name type="scientific">Vanrija pseudolonga</name>
    <dbReference type="NCBI Taxonomy" id="143232"/>
    <lineage>
        <taxon>Eukaryota</taxon>
        <taxon>Fungi</taxon>
        <taxon>Dikarya</taxon>
        <taxon>Basidiomycota</taxon>
        <taxon>Agaricomycotina</taxon>
        <taxon>Tremellomycetes</taxon>
        <taxon>Trichosporonales</taxon>
        <taxon>Trichosporonaceae</taxon>
        <taxon>Vanrija</taxon>
    </lineage>
</organism>
<dbReference type="RefSeq" id="XP_062630307.1">
    <property type="nucleotide sequence ID" value="XM_062774323.1"/>
</dbReference>
<dbReference type="GO" id="GO:0005576">
    <property type="term" value="C:extracellular region"/>
    <property type="evidence" value="ECO:0007669"/>
    <property type="project" value="UniProtKB-SubCell"/>
</dbReference>
<evidence type="ECO:0000256" key="2">
    <source>
        <dbReference type="ARBA" id="ARBA00005964"/>
    </source>
</evidence>
<proteinExistence type="inferred from homology"/>
<feature type="signal peptide" evidence="7">
    <location>
        <begin position="1"/>
        <end position="19"/>
    </location>
</feature>
<evidence type="ECO:0000256" key="4">
    <source>
        <dbReference type="ARBA" id="ARBA00022729"/>
    </source>
</evidence>
<feature type="chain" id="PRO_5041771277" description="Carboxylic ester hydrolase" evidence="7">
    <location>
        <begin position="20"/>
        <end position="609"/>
    </location>
</feature>
<evidence type="ECO:0000256" key="1">
    <source>
        <dbReference type="ARBA" id="ARBA00004613"/>
    </source>
</evidence>
<comment type="similarity">
    <text evidence="2 7">Belongs to the type-B carboxylesterase/lipase family.</text>
</comment>
<dbReference type="InterPro" id="IPR002018">
    <property type="entry name" value="CarbesteraseB"/>
</dbReference>
<dbReference type="InterPro" id="IPR029058">
    <property type="entry name" value="AB_hydrolase_fold"/>
</dbReference>
<dbReference type="PANTHER" id="PTHR11559">
    <property type="entry name" value="CARBOXYLESTERASE"/>
    <property type="match status" value="1"/>
</dbReference>
<keyword evidence="6" id="KW-0325">Glycoprotein</keyword>
<keyword evidence="10" id="KW-1185">Reference proteome</keyword>
<dbReference type="PROSITE" id="PS00122">
    <property type="entry name" value="CARBOXYLESTERASE_B_1"/>
    <property type="match status" value="1"/>
</dbReference>
<feature type="domain" description="Carboxylesterase type B" evidence="8">
    <location>
        <begin position="68"/>
        <end position="582"/>
    </location>
</feature>
<dbReference type="GO" id="GO:0016787">
    <property type="term" value="F:hydrolase activity"/>
    <property type="evidence" value="ECO:0007669"/>
    <property type="project" value="UniProtKB-KW"/>
</dbReference>
<dbReference type="EMBL" id="CP086719">
    <property type="protein sequence ID" value="WOO84281.1"/>
    <property type="molecule type" value="Genomic_DNA"/>
</dbReference>